<evidence type="ECO:0000259" key="1">
    <source>
        <dbReference type="SMART" id="SM00421"/>
    </source>
</evidence>
<dbReference type="RefSeq" id="WP_211858028.1">
    <property type="nucleotide sequence ID" value="NZ_JAAGBB010000090.1"/>
</dbReference>
<proteinExistence type="predicted"/>
<dbReference type="Proteomes" id="UP001196870">
    <property type="component" value="Unassembled WGS sequence"/>
</dbReference>
<keyword evidence="3" id="KW-1185">Reference proteome</keyword>
<dbReference type="SUPFAM" id="SSF46894">
    <property type="entry name" value="C-terminal effector domain of the bipartite response regulators"/>
    <property type="match status" value="1"/>
</dbReference>
<dbReference type="InterPro" id="IPR016032">
    <property type="entry name" value="Sig_transdc_resp-reg_C-effctor"/>
</dbReference>
<accession>A0ABS5FAQ6</accession>
<name>A0ABS5FAQ6_9PROT</name>
<comment type="caution">
    <text evidence="2">The sequence shown here is derived from an EMBL/GenBank/DDBJ whole genome shotgun (WGS) entry which is preliminary data.</text>
</comment>
<reference evidence="3" key="1">
    <citation type="journal article" date="2021" name="Syst. Appl. Microbiol.">
        <title>Roseomonas hellenica sp. nov., isolated from roots of wild-growing Alkanna tinctoria.</title>
        <authorList>
            <person name="Rat A."/>
            <person name="Naranjo H.D."/>
            <person name="Lebbe L."/>
            <person name="Cnockaert M."/>
            <person name="Krigas N."/>
            <person name="Grigoriadou K."/>
            <person name="Maloupa E."/>
            <person name="Willems A."/>
        </authorList>
    </citation>
    <scope>NUCLEOTIDE SEQUENCE [LARGE SCALE GENOMIC DNA]</scope>
    <source>
        <strain evidence="3">LMG 31523</strain>
    </source>
</reference>
<feature type="domain" description="HTH luxR-type" evidence="1">
    <location>
        <begin position="306"/>
        <end position="363"/>
    </location>
</feature>
<dbReference type="EMBL" id="JAAGBB010000090">
    <property type="protein sequence ID" value="MBR0669210.1"/>
    <property type="molecule type" value="Genomic_DNA"/>
</dbReference>
<sequence length="368" mass="38307">MPLPSALIESIYEGALDHTTAGRMMEAVSEAIPSSLALITQYDDGELQPVGIAGVAGNFDAGVVQVMMEHHQHSLWTDAMTAGRDSAVVFDGPVPFRALERTGFYADVLRPLDVAHGVGMDLSLGEGRWLRLGLGRDRSGGIYAPEEAGLFQAFAAHLRHAIALAERFDAVAQLRRAELAALDRVATAALLVDRRGELLLANQAARRLAAQGALLLKDGAVPGCADRAAAAAFGATAMAAVAGQAPPPICFRDAEGAPLILIAAPLGAGMARRLAGVGAGGHAAATLIIHGATGEAGPPPELLRSLFDLTPTEARVAAAIALGDSERCAAERLGMGLASLRTHRKRIFAKIGITRRGELIRLCAALPR</sequence>
<gene>
    <name evidence="2" type="ORF">GXW71_32975</name>
</gene>
<dbReference type="InterPro" id="IPR000792">
    <property type="entry name" value="Tscrpt_reg_LuxR_C"/>
</dbReference>
<protein>
    <submittedName>
        <fullName evidence="2">Helix-turn-helix transcriptional regulator</fullName>
    </submittedName>
</protein>
<dbReference type="Gene3D" id="1.10.10.10">
    <property type="entry name" value="Winged helix-like DNA-binding domain superfamily/Winged helix DNA-binding domain"/>
    <property type="match status" value="1"/>
</dbReference>
<evidence type="ECO:0000313" key="2">
    <source>
        <dbReference type="EMBL" id="MBR0669210.1"/>
    </source>
</evidence>
<dbReference type="SMART" id="SM00421">
    <property type="entry name" value="HTH_LUXR"/>
    <property type="match status" value="1"/>
</dbReference>
<evidence type="ECO:0000313" key="3">
    <source>
        <dbReference type="Proteomes" id="UP001196870"/>
    </source>
</evidence>
<organism evidence="2 3">
    <name type="scientific">Plastoroseomonas hellenica</name>
    <dbReference type="NCBI Taxonomy" id="2687306"/>
    <lineage>
        <taxon>Bacteria</taxon>
        <taxon>Pseudomonadati</taxon>
        <taxon>Pseudomonadota</taxon>
        <taxon>Alphaproteobacteria</taxon>
        <taxon>Acetobacterales</taxon>
        <taxon>Acetobacteraceae</taxon>
        <taxon>Plastoroseomonas</taxon>
    </lineage>
</organism>
<dbReference type="InterPro" id="IPR036388">
    <property type="entry name" value="WH-like_DNA-bd_sf"/>
</dbReference>